<organism evidence="1 2">
    <name type="scientific">Cohnella abietis</name>
    <dbReference type="NCBI Taxonomy" id="2507935"/>
    <lineage>
        <taxon>Bacteria</taxon>
        <taxon>Bacillati</taxon>
        <taxon>Bacillota</taxon>
        <taxon>Bacilli</taxon>
        <taxon>Bacillales</taxon>
        <taxon>Paenibacillaceae</taxon>
        <taxon>Cohnella</taxon>
    </lineage>
</organism>
<dbReference type="KEGG" id="cohn:KCTCHS21_01460"/>
<keyword evidence="2" id="KW-1185">Reference proteome</keyword>
<proteinExistence type="predicted"/>
<evidence type="ECO:0000313" key="1">
    <source>
        <dbReference type="EMBL" id="BBI30747.1"/>
    </source>
</evidence>
<dbReference type="EMBL" id="AP019400">
    <property type="protein sequence ID" value="BBI30747.1"/>
    <property type="molecule type" value="Genomic_DNA"/>
</dbReference>
<accession>A0A3T1CY04</accession>
<dbReference type="Proteomes" id="UP000289856">
    <property type="component" value="Chromosome"/>
</dbReference>
<evidence type="ECO:0000313" key="2">
    <source>
        <dbReference type="Proteomes" id="UP000289856"/>
    </source>
</evidence>
<reference evidence="1 2" key="1">
    <citation type="submission" date="2019-01" db="EMBL/GenBank/DDBJ databases">
        <title>Complete genome sequence of Cohnella hallensis HS21 isolated from Korean fir (Abies koreana) rhizospheric soil.</title>
        <authorList>
            <person name="Jiang L."/>
            <person name="Kang S.W."/>
            <person name="Kim S."/>
            <person name="Jung J."/>
            <person name="Kim C.Y."/>
            <person name="Kim D.H."/>
            <person name="Kim S.W."/>
            <person name="Lee J."/>
        </authorList>
    </citation>
    <scope>NUCLEOTIDE SEQUENCE [LARGE SCALE GENOMIC DNA]</scope>
    <source>
        <strain evidence="1 2">HS21</strain>
    </source>
</reference>
<dbReference type="AlphaFoldDB" id="A0A3T1CY04"/>
<gene>
    <name evidence="1" type="ORF">KCTCHS21_01460</name>
</gene>
<protein>
    <submittedName>
        <fullName evidence="1">Uncharacterized protein</fullName>
    </submittedName>
</protein>
<sequence length="62" mass="7234">MLIIVVLTLTLGIVVCLAVRSWKIIFDGVSDYVDDLKKYKIHKEPYNPTKLRLQNQKKKRSC</sequence>
<name>A0A3T1CY04_9BACL</name>